<dbReference type="FunFam" id="3.40.50.720:FF:000447">
    <property type="entry name" value="NADP dependent oxidoreductase domain containing 1"/>
    <property type="match status" value="1"/>
</dbReference>
<dbReference type="InterPro" id="IPR036291">
    <property type="entry name" value="NAD(P)-bd_dom_sf"/>
</dbReference>
<feature type="domain" description="Pyrroline-5-carboxylate reductase catalytic N-terminal" evidence="5">
    <location>
        <begin position="62"/>
        <end position="141"/>
    </location>
</feature>
<keyword evidence="2" id="KW-0560">Oxidoreductase</keyword>
<comment type="similarity">
    <text evidence="1">Belongs to the pyrroline-5-carboxylate reductase family.</text>
</comment>
<dbReference type="Pfam" id="PF03807">
    <property type="entry name" value="F420_oxidored"/>
    <property type="match status" value="1"/>
</dbReference>
<organism evidence="6 7">
    <name type="scientific">Cairina moschata</name>
    <name type="common">Muscovy duck</name>
    <dbReference type="NCBI Taxonomy" id="8855"/>
    <lineage>
        <taxon>Eukaryota</taxon>
        <taxon>Metazoa</taxon>
        <taxon>Chordata</taxon>
        <taxon>Craniata</taxon>
        <taxon>Vertebrata</taxon>
        <taxon>Euteleostomi</taxon>
        <taxon>Archelosauria</taxon>
        <taxon>Archosauria</taxon>
        <taxon>Dinosauria</taxon>
        <taxon>Saurischia</taxon>
        <taxon>Theropoda</taxon>
        <taxon>Coelurosauria</taxon>
        <taxon>Aves</taxon>
        <taxon>Neognathae</taxon>
        <taxon>Galloanserae</taxon>
        <taxon>Anseriformes</taxon>
        <taxon>Anatidae</taxon>
        <taxon>Anatinae</taxon>
        <taxon>Cairina</taxon>
    </lineage>
</organism>
<dbReference type="SUPFAM" id="SSF51735">
    <property type="entry name" value="NAD(P)-binding Rossmann-fold domains"/>
    <property type="match status" value="1"/>
</dbReference>
<dbReference type="GO" id="GO:0055129">
    <property type="term" value="P:L-proline biosynthetic process"/>
    <property type="evidence" value="ECO:0007669"/>
    <property type="project" value="TreeGrafter"/>
</dbReference>
<comment type="function">
    <text evidence="3">Probable oxidoreductase.</text>
</comment>
<evidence type="ECO:0000256" key="2">
    <source>
        <dbReference type="ARBA" id="ARBA00023002"/>
    </source>
</evidence>
<dbReference type="PANTHER" id="PTHR11645:SF58">
    <property type="entry name" value="NADP-DEPENDENT OXIDOREDUCTASE DOMAIN-CONTAINING PROTEIN 1"/>
    <property type="match status" value="1"/>
</dbReference>
<dbReference type="InterPro" id="IPR028939">
    <property type="entry name" value="P5C_Rdtase_cat_N"/>
</dbReference>
<evidence type="ECO:0000313" key="6">
    <source>
        <dbReference type="Ensembl" id="ENSCMMP00000008251.1"/>
    </source>
</evidence>
<evidence type="ECO:0000313" key="7">
    <source>
        <dbReference type="Proteomes" id="UP000694556"/>
    </source>
</evidence>
<evidence type="ECO:0000259" key="5">
    <source>
        <dbReference type="Pfam" id="PF03807"/>
    </source>
</evidence>
<protein>
    <recommendedName>
        <fullName evidence="4">NADP-dependent oxidoreductase domain-containing protein 1</fullName>
    </recommendedName>
</protein>
<accession>A0A8C3BPT1</accession>
<dbReference type="Proteomes" id="UP000694556">
    <property type="component" value="Unassembled WGS sequence"/>
</dbReference>
<reference evidence="6" key="1">
    <citation type="submission" date="2025-08" db="UniProtKB">
        <authorList>
            <consortium name="Ensembl"/>
        </authorList>
    </citation>
    <scope>IDENTIFICATION</scope>
</reference>
<name>A0A8C3BPT1_CAIMO</name>
<dbReference type="AlphaFoldDB" id="A0A8C3BPT1"/>
<dbReference type="GO" id="GO:0004735">
    <property type="term" value="F:pyrroline-5-carboxylate reductase activity"/>
    <property type="evidence" value="ECO:0007669"/>
    <property type="project" value="TreeGrafter"/>
</dbReference>
<keyword evidence="7" id="KW-1185">Reference proteome</keyword>
<dbReference type="Ensembl" id="ENSCMMT00000009089.1">
    <property type="protein sequence ID" value="ENSCMMP00000008251.1"/>
    <property type="gene ID" value="ENSCMMG00000005216.1"/>
</dbReference>
<sequence length="371" mass="41354">MWDIAEPFASFQADEAVEGEEGWLYLTRRHKGLAVNACAHALFFCRLLQALQTSLVGSRGLKVGIIGGGHLGKQLARVLLALGRAPRPSIRISTRRPESLGKYLQEQGLACLYDNAQLAAWADVLFLCCLPSHLAAVCSTVRIAIRKPCVVYSLVTAVPLPRLKQLLCYNAIVRPQYQCPGQEPTKEWGMKGTVTAALQDLAVVQATCPLINGKWLVGIFYAALNSSMWQSLPHQKALKLLNDLCFPAHCPICAEQKASCPRFCLFSLPRPFPWFDLTAAQLRESPFSQLLDKSEFLQKHLALLYQASFGDWPTKQRGLITVMKPMAECFAEISSQRDKNTNIDNPRPSFPLPGLMQFYVVEEQTVRTLYC</sequence>
<evidence type="ECO:0000256" key="4">
    <source>
        <dbReference type="ARBA" id="ARBA00072230"/>
    </source>
</evidence>
<dbReference type="PANTHER" id="PTHR11645">
    <property type="entry name" value="PYRROLINE-5-CARBOXYLATE REDUCTASE"/>
    <property type="match status" value="1"/>
</dbReference>
<proteinExistence type="inferred from homology"/>
<reference evidence="6" key="2">
    <citation type="submission" date="2025-09" db="UniProtKB">
        <authorList>
            <consortium name="Ensembl"/>
        </authorList>
    </citation>
    <scope>IDENTIFICATION</scope>
</reference>
<evidence type="ECO:0000256" key="1">
    <source>
        <dbReference type="ARBA" id="ARBA00005525"/>
    </source>
</evidence>
<evidence type="ECO:0000256" key="3">
    <source>
        <dbReference type="ARBA" id="ARBA00054560"/>
    </source>
</evidence>
<dbReference type="Gene3D" id="3.40.50.720">
    <property type="entry name" value="NAD(P)-binding Rossmann-like Domain"/>
    <property type="match status" value="1"/>
</dbReference>